<name>A0A6M6BCZ6_9BACT</name>
<evidence type="ECO:0008006" key="3">
    <source>
        <dbReference type="Google" id="ProtNLM"/>
    </source>
</evidence>
<dbReference type="EMBL" id="CP053538">
    <property type="protein sequence ID" value="QJX46097.1"/>
    <property type="molecule type" value="Genomic_DNA"/>
</dbReference>
<evidence type="ECO:0000313" key="2">
    <source>
        <dbReference type="Proteomes" id="UP000501623"/>
    </source>
</evidence>
<dbReference type="Proteomes" id="UP000501623">
    <property type="component" value="Chromosome"/>
</dbReference>
<gene>
    <name evidence="1" type="ORF">HMJ29_03735</name>
</gene>
<keyword evidence="2" id="KW-1185">Reference proteome</keyword>
<organism evidence="1 2">
    <name type="scientific">Hymenobacter taeanensis</name>
    <dbReference type="NCBI Taxonomy" id="2735321"/>
    <lineage>
        <taxon>Bacteria</taxon>
        <taxon>Pseudomonadati</taxon>
        <taxon>Bacteroidota</taxon>
        <taxon>Cytophagia</taxon>
        <taxon>Cytophagales</taxon>
        <taxon>Hymenobacteraceae</taxon>
        <taxon>Hymenobacter</taxon>
    </lineage>
</organism>
<dbReference type="KEGG" id="hts:HMJ29_03735"/>
<accession>A0A6M6BCZ6</accession>
<sequence>MIPARAYLILPALLLAGLTASAQRRLGGYTALRPEVQAELALKSNDYLFMGLSGLHVKESGTALSGGQLRLGYEHFWNEQWSGGATLRLLGQYRQGLGDFLGQPGNVIPGVFVRHTNKIGSFNFGQRLGAEYAINTGRLLESDATGRALARLRLDVDRLFPLSGKIVLRPRVAYEAAAYLRFQRDENQLKERTIDFGVLRAEVGVRLSPHVDVTPWFASQTAYAFFVPQYDALGQQVSGGSTNTVSPVVGLDVRFTLFSGEPSAERRQLPTQH</sequence>
<proteinExistence type="predicted"/>
<evidence type="ECO:0000313" key="1">
    <source>
        <dbReference type="EMBL" id="QJX46097.1"/>
    </source>
</evidence>
<dbReference type="RefSeq" id="WP_171590230.1">
    <property type="nucleotide sequence ID" value="NZ_CP053538.1"/>
</dbReference>
<dbReference type="AlphaFoldDB" id="A0A6M6BCZ6"/>
<protein>
    <recommendedName>
        <fullName evidence="3">DUF481 domain-containing protein</fullName>
    </recommendedName>
</protein>
<reference evidence="1 2" key="1">
    <citation type="submission" date="2020-05" db="EMBL/GenBank/DDBJ databases">
        <title>Complete genome sequence of Hymenobacter sp. TS19 in Coasted Sand Dune.</title>
        <authorList>
            <person name="Lee J.-H."/>
            <person name="Jung J.-H."/>
            <person name="Jeong S."/>
            <person name="Zhao L."/>
            <person name="Kim M.-K."/>
            <person name="Seo H.-S."/>
            <person name="Lim S."/>
        </authorList>
    </citation>
    <scope>NUCLEOTIDE SEQUENCE [LARGE SCALE GENOMIC DNA]</scope>
    <source>
        <strain evidence="1 2">TS19</strain>
    </source>
</reference>